<protein>
    <submittedName>
        <fullName evidence="1">Uncharacterized protein</fullName>
    </submittedName>
</protein>
<dbReference type="GeneID" id="24628243"/>
<organism evidence="1 2">
    <name type="scientific">Enterococcus phage ECP3</name>
    <dbReference type="NCBI Taxonomy" id="1498168"/>
    <lineage>
        <taxon>Viruses</taxon>
        <taxon>Duplodnaviria</taxon>
        <taxon>Heunggongvirae</taxon>
        <taxon>Uroviricota</taxon>
        <taxon>Caudoviricetes</taxon>
        <taxon>Herelleviridae</taxon>
        <taxon>Brockvirinae</taxon>
        <taxon>Kochikohdavirus</taxon>
        <taxon>Kochikohdavirus ECP3</taxon>
    </lineage>
</organism>
<accession>A0A096XTB4</accession>
<proteinExistence type="predicted"/>
<dbReference type="EMBL" id="KJ801817">
    <property type="protein sequence ID" value="AII28554.1"/>
    <property type="molecule type" value="Genomic_DNA"/>
</dbReference>
<keyword evidence="2" id="KW-1185">Reference proteome</keyword>
<name>A0A096XTB4_9CAUD</name>
<evidence type="ECO:0000313" key="1">
    <source>
        <dbReference type="EMBL" id="AII28554.1"/>
    </source>
</evidence>
<dbReference type="Proteomes" id="UP000030157">
    <property type="component" value="Segment"/>
</dbReference>
<reference evidence="1" key="1">
    <citation type="submission" date="2014-05" db="EMBL/GenBank/DDBJ databases">
        <title>Complete genome sequence of Enterococcus faecalis bacteriophage ECP3.</title>
        <authorList>
            <person name="Kang H.-Y."/>
            <person name="Kim S."/>
            <person name="Kim J."/>
        </authorList>
    </citation>
    <scope>NUCLEOTIDE SEQUENCE [LARGE SCALE GENOMIC DNA]</scope>
    <source>
        <strain evidence="1">ECP3</strain>
    </source>
</reference>
<evidence type="ECO:0000313" key="2">
    <source>
        <dbReference type="Proteomes" id="UP000030157"/>
    </source>
</evidence>
<dbReference type="RefSeq" id="YP_009147195.1">
    <property type="nucleotide sequence ID" value="NC_027335.2"/>
</dbReference>
<sequence length="47" mass="5758">MTTDELKEFYYENGIDLWNDNLYFEQVVSSGGWYYDNGRGLWFNYED</sequence>